<feature type="compositionally biased region" description="Low complexity" evidence="1">
    <location>
        <begin position="143"/>
        <end position="153"/>
    </location>
</feature>
<organism evidence="2 3">
    <name type="scientific">Rhizophagus irregularis (strain DAOM 197198w)</name>
    <name type="common">Glomus intraradices</name>
    <dbReference type="NCBI Taxonomy" id="1432141"/>
    <lineage>
        <taxon>Eukaryota</taxon>
        <taxon>Fungi</taxon>
        <taxon>Fungi incertae sedis</taxon>
        <taxon>Mucoromycota</taxon>
        <taxon>Glomeromycotina</taxon>
        <taxon>Glomeromycetes</taxon>
        <taxon>Glomerales</taxon>
        <taxon>Glomeraceae</taxon>
        <taxon>Rhizophagus</taxon>
    </lineage>
</organism>
<feature type="region of interest" description="Disordered" evidence="1">
    <location>
        <begin position="172"/>
        <end position="198"/>
    </location>
</feature>
<reference evidence="2 3" key="1">
    <citation type="submission" date="2014-02" db="EMBL/GenBank/DDBJ databases">
        <title>Single nucleus genome sequencing reveals high similarity among nuclei of an endomycorrhizal fungus.</title>
        <authorList>
            <person name="Lin K."/>
            <person name="Geurts R."/>
            <person name="Zhang Z."/>
            <person name="Limpens E."/>
            <person name="Saunders D.G."/>
            <person name="Mu D."/>
            <person name="Pang E."/>
            <person name="Cao H."/>
            <person name="Cha H."/>
            <person name="Lin T."/>
            <person name="Zhou Q."/>
            <person name="Shang Y."/>
            <person name="Li Y."/>
            <person name="Ivanov S."/>
            <person name="Sharma T."/>
            <person name="Velzen R.V."/>
            <person name="Ruijter N.D."/>
            <person name="Aanen D.K."/>
            <person name="Win J."/>
            <person name="Kamoun S."/>
            <person name="Bisseling T."/>
            <person name="Huang S."/>
        </authorList>
    </citation>
    <scope>NUCLEOTIDE SEQUENCE [LARGE SCALE GENOMIC DNA]</scope>
    <source>
        <strain evidence="3">DAOM197198w</strain>
    </source>
</reference>
<dbReference type="AlphaFoldDB" id="A0A015KDN8"/>
<feature type="compositionally biased region" description="Polar residues" evidence="1">
    <location>
        <begin position="19"/>
        <end position="32"/>
    </location>
</feature>
<comment type="caution">
    <text evidence="2">The sequence shown here is derived from an EMBL/GenBank/DDBJ whole genome shotgun (WGS) entry which is preliminary data.</text>
</comment>
<evidence type="ECO:0000256" key="1">
    <source>
        <dbReference type="SAM" id="MobiDB-lite"/>
    </source>
</evidence>
<name>A0A015KDN8_RHIIW</name>
<dbReference type="Proteomes" id="UP000022910">
    <property type="component" value="Unassembled WGS sequence"/>
</dbReference>
<accession>A0A015KDN8</accession>
<evidence type="ECO:0000313" key="3">
    <source>
        <dbReference type="Proteomes" id="UP000022910"/>
    </source>
</evidence>
<feature type="region of interest" description="Disordered" evidence="1">
    <location>
        <begin position="111"/>
        <end position="156"/>
    </location>
</feature>
<dbReference type="HOGENOM" id="CLU_1475882_0_0_1"/>
<proteinExistence type="predicted"/>
<dbReference type="OrthoDB" id="2367962at2759"/>
<gene>
    <name evidence="2" type="ORF">RirG_205350</name>
</gene>
<protein>
    <submittedName>
        <fullName evidence="2">Uncharacterized protein</fullName>
    </submittedName>
</protein>
<evidence type="ECO:0000313" key="2">
    <source>
        <dbReference type="EMBL" id="EXX57631.1"/>
    </source>
</evidence>
<dbReference type="EMBL" id="JEMT01027317">
    <property type="protein sequence ID" value="EXX57631.1"/>
    <property type="molecule type" value="Genomic_DNA"/>
</dbReference>
<keyword evidence="3" id="KW-1185">Reference proteome</keyword>
<sequence length="198" mass="22828">MSFPGDNNHESNSEYFDDSLQSYYENVPTNDYNVDEQPSVAQYYQKSSQHERIQPNDIPTSTITPASPYNASAEILIPKISRRIDSSQNQILKIELEIVIKLQNDQNQQKAQYVHSSALPKNRANRMNPYRKPTEQNFRNKNSGSTHSYSSSSVPQLNRSSAIYMQNIDNNRAPQSQFQPNEDLNESFSNNYNNTFYD</sequence>
<feature type="region of interest" description="Disordered" evidence="1">
    <location>
        <begin position="1"/>
        <end position="34"/>
    </location>
</feature>